<reference evidence="2" key="2">
    <citation type="submission" date="2016-06" db="EMBL/GenBank/DDBJ databases">
        <title>The genome of a short-lived fish provides insights into sex chromosome evolution and the genetic control of aging.</title>
        <authorList>
            <person name="Reichwald K."/>
            <person name="Felder M."/>
            <person name="Petzold A."/>
            <person name="Koch P."/>
            <person name="Groth M."/>
            <person name="Platzer M."/>
        </authorList>
    </citation>
    <scope>NUCLEOTIDE SEQUENCE</scope>
    <source>
        <tissue evidence="2">Brain</tissue>
    </source>
</reference>
<sequence>QIMELEKVRDDAKAATPEPADHPDDELVSLRKAKEELESQLTTTKKKLQAALVQRKELMKKVGEFEKEAHERREERKTSPEDEPQSEKSKEHETQDVEARLVELKEAFR</sequence>
<proteinExistence type="predicted"/>
<feature type="non-terminal residue" evidence="2">
    <location>
        <position position="1"/>
    </location>
</feature>
<dbReference type="AlphaFoldDB" id="A0A1A8RMD1"/>
<reference evidence="2" key="1">
    <citation type="submission" date="2016-05" db="EMBL/GenBank/DDBJ databases">
        <authorList>
            <person name="Lavstsen T."/>
            <person name="Jespersen J.S."/>
        </authorList>
    </citation>
    <scope>NUCLEOTIDE SEQUENCE</scope>
    <source>
        <tissue evidence="2">Brain</tissue>
    </source>
</reference>
<feature type="non-terminal residue" evidence="2">
    <location>
        <position position="109"/>
    </location>
</feature>
<gene>
    <name evidence="2" type="primary">GOLGB1</name>
</gene>
<accession>A0A1A8RMD1</accession>
<evidence type="ECO:0000256" key="1">
    <source>
        <dbReference type="SAM" id="MobiDB-lite"/>
    </source>
</evidence>
<organism evidence="2">
    <name type="scientific">Nothobranchius rachovii</name>
    <name type="common">bluefin notho</name>
    <dbReference type="NCBI Taxonomy" id="451742"/>
    <lineage>
        <taxon>Eukaryota</taxon>
        <taxon>Metazoa</taxon>
        <taxon>Chordata</taxon>
        <taxon>Craniata</taxon>
        <taxon>Vertebrata</taxon>
        <taxon>Euteleostomi</taxon>
        <taxon>Actinopterygii</taxon>
        <taxon>Neopterygii</taxon>
        <taxon>Teleostei</taxon>
        <taxon>Neoteleostei</taxon>
        <taxon>Acanthomorphata</taxon>
        <taxon>Ovalentaria</taxon>
        <taxon>Atherinomorphae</taxon>
        <taxon>Cyprinodontiformes</taxon>
        <taxon>Nothobranchiidae</taxon>
        <taxon>Nothobranchius</taxon>
    </lineage>
</organism>
<dbReference type="EMBL" id="HAEH01017700">
    <property type="protein sequence ID" value="SBS06533.1"/>
    <property type="molecule type" value="Transcribed_RNA"/>
</dbReference>
<keyword evidence="2" id="KW-0812">Transmembrane</keyword>
<feature type="region of interest" description="Disordered" evidence="1">
    <location>
        <begin position="63"/>
        <end position="109"/>
    </location>
</feature>
<feature type="region of interest" description="Disordered" evidence="1">
    <location>
        <begin position="1"/>
        <end position="25"/>
    </location>
</feature>
<name>A0A1A8RMD1_9TELE</name>
<protein>
    <submittedName>
        <fullName evidence="2">Golgi autoantigen, golgin subfamily b, macrogolgin (With transmembrane signal), 1</fullName>
    </submittedName>
</protein>
<evidence type="ECO:0000313" key="2">
    <source>
        <dbReference type="EMBL" id="SBS06533.1"/>
    </source>
</evidence>
<feature type="compositionally biased region" description="Basic and acidic residues" evidence="1">
    <location>
        <begin position="1"/>
        <end position="13"/>
    </location>
</feature>
<keyword evidence="2" id="KW-0472">Membrane</keyword>